<feature type="modified residue" description="3-oxoalanine (Ser)" evidence="7">
    <location>
        <position position="89"/>
    </location>
</feature>
<proteinExistence type="inferred from homology"/>
<dbReference type="AlphaFoldDB" id="A0A0G3EE42"/>
<keyword evidence="10" id="KW-1185">Reference proteome</keyword>
<dbReference type="Gene3D" id="3.30.1120.10">
    <property type="match status" value="1"/>
</dbReference>
<evidence type="ECO:0000256" key="3">
    <source>
        <dbReference type="ARBA" id="ARBA00022723"/>
    </source>
</evidence>
<evidence type="ECO:0000256" key="4">
    <source>
        <dbReference type="ARBA" id="ARBA00022729"/>
    </source>
</evidence>
<gene>
    <name evidence="9" type="primary">atsA_21</name>
    <name evidence="9" type="ORF">L21SP4_01481</name>
</gene>
<protein>
    <submittedName>
        <fullName evidence="9">Arylsulfatase</fullName>
        <ecNumber evidence="9">3.1.6.1</ecNumber>
    </submittedName>
</protein>
<dbReference type="KEGG" id="vbl:L21SP4_01481"/>
<dbReference type="PANTHER" id="PTHR42693">
    <property type="entry name" value="ARYLSULFATASE FAMILY MEMBER"/>
    <property type="match status" value="1"/>
</dbReference>
<evidence type="ECO:0000256" key="6">
    <source>
        <dbReference type="ARBA" id="ARBA00022837"/>
    </source>
</evidence>
<keyword evidence="6" id="KW-0106">Calcium</keyword>
<comment type="similarity">
    <text evidence="2">Belongs to the sulfatase family.</text>
</comment>
<dbReference type="InterPro" id="IPR017850">
    <property type="entry name" value="Alkaline_phosphatase_core_sf"/>
</dbReference>
<dbReference type="CDD" id="cd16144">
    <property type="entry name" value="ARS_like"/>
    <property type="match status" value="1"/>
</dbReference>
<evidence type="ECO:0000313" key="10">
    <source>
        <dbReference type="Proteomes" id="UP000035268"/>
    </source>
</evidence>
<sequence>MRSMMKGVRTRTGIMIALIVLGLQTISRAAVNASLKANRPWNFIVILLDDAGWRDLGFTGNPYIETPHIDRLAEQGMIFTAAHATHPFSAPSRQSMLTGQWPARTAWTRRGELNRPDMPRPNAPYSPTWAPAWTQQRPEFASIAEMLKSKDYATAHIGKWHFGNVGGDVTPESEGFDVNFGGAETTGAIKNYFAPFQGLPGDVDSKPGEYLTRRLTDETLDFIRANRERPFYVQLWHYAPHTPIMAPEKEVQYYREKKERIGDASLNPTYAAMLDVVDQGVGRVLETLEELGIRDRTVILLSSDNGGRELFGSVPITSVDPYRGEKRYTYLGGLRVPMAIHWPGAVQGARSDLPVCIMDFYPTILDIAGVPLPEEQPTDGISLKPLLTTGRQPDLGRRPLFWYNVTALLGDDATPVVPVAALQRGPWRLVRNFGLPPELYHVGDDPGESRNLADRNPEVLAALQKTLAGWLKDTGIALPTPNSQYDPDYVIPRQVSGEILPRDLSPVREWEPGAANSSWRARRMITLARDRGVLRMKSGGVYPVAGTADAEGLTAGRYAVQVELKVATGGRIRFSCHDRKSRTTTVEFFPKRDGSWHTLTGVFEIGHEPESFSLAAPTHLNMGGHYDPSTQPDYIEVRAIRLYRMAYE</sequence>
<comment type="cofactor">
    <cofactor evidence="1">
        <name>Ca(2+)</name>
        <dbReference type="ChEBI" id="CHEBI:29108"/>
    </cofactor>
</comment>
<dbReference type="GO" id="GO:0046872">
    <property type="term" value="F:metal ion binding"/>
    <property type="evidence" value="ECO:0007669"/>
    <property type="project" value="UniProtKB-KW"/>
</dbReference>
<dbReference type="InterPro" id="IPR000917">
    <property type="entry name" value="Sulfatase_N"/>
</dbReference>
<dbReference type="OrthoDB" id="9795675at2"/>
<dbReference type="EMBL" id="CP010904">
    <property type="protein sequence ID" value="AKJ64726.1"/>
    <property type="molecule type" value="Genomic_DNA"/>
</dbReference>
<name>A0A0G3EE42_9BACT</name>
<evidence type="ECO:0000256" key="5">
    <source>
        <dbReference type="ARBA" id="ARBA00022801"/>
    </source>
</evidence>
<feature type="domain" description="Sulfatase N-terminal" evidence="8">
    <location>
        <begin position="42"/>
        <end position="370"/>
    </location>
</feature>
<comment type="PTM">
    <text evidence="7">The conversion to 3-oxoalanine (also known as C-formylglycine, FGly), of a serine or cysteine residue in prokaryotes and of a cysteine residue in eukaryotes, is critical for catalytic activity.</text>
</comment>
<dbReference type="RefSeq" id="WP_052882027.1">
    <property type="nucleotide sequence ID" value="NZ_CP010904.1"/>
</dbReference>
<dbReference type="Pfam" id="PF00884">
    <property type="entry name" value="Sulfatase"/>
    <property type="match status" value="1"/>
</dbReference>
<dbReference type="Proteomes" id="UP000035268">
    <property type="component" value="Chromosome"/>
</dbReference>
<keyword evidence="3" id="KW-0479">Metal-binding</keyword>
<keyword evidence="4" id="KW-0732">Signal</keyword>
<evidence type="ECO:0000259" key="8">
    <source>
        <dbReference type="Pfam" id="PF00884"/>
    </source>
</evidence>
<dbReference type="InterPro" id="IPR050738">
    <property type="entry name" value="Sulfatase"/>
</dbReference>
<keyword evidence="5 9" id="KW-0378">Hydrolase</keyword>
<reference evidence="9 10" key="2">
    <citation type="journal article" date="2016" name="ISME J.">
        <title>Characterization of the first cultured representative of Verrucomicrobia subdivision 5 indicates the proposal of a novel phylum.</title>
        <authorList>
            <person name="Spring S."/>
            <person name="Bunk B."/>
            <person name="Sproer C."/>
            <person name="Schumann P."/>
            <person name="Rohde M."/>
            <person name="Tindall B.J."/>
            <person name="Klenk H.P."/>
        </authorList>
    </citation>
    <scope>NUCLEOTIDE SEQUENCE [LARGE SCALE GENOMIC DNA]</scope>
    <source>
        <strain evidence="9 10">L21-Fru-AB</strain>
    </source>
</reference>
<evidence type="ECO:0000256" key="7">
    <source>
        <dbReference type="PIRSR" id="PIRSR600917-52"/>
    </source>
</evidence>
<dbReference type="PANTHER" id="PTHR42693:SF42">
    <property type="entry name" value="ARYLSULFATASE G"/>
    <property type="match status" value="1"/>
</dbReference>
<reference evidence="10" key="1">
    <citation type="submission" date="2015-02" db="EMBL/GenBank/DDBJ databases">
        <title>Description and complete genome sequence of the first cultured representative of the subdivision 5 of the Verrucomicrobia phylum.</title>
        <authorList>
            <person name="Spring S."/>
            <person name="Bunk B."/>
            <person name="Sproer C."/>
            <person name="Klenk H.-P."/>
        </authorList>
    </citation>
    <scope>NUCLEOTIDE SEQUENCE [LARGE SCALE GENOMIC DNA]</scope>
    <source>
        <strain evidence="10">L21-Fru-AB</strain>
    </source>
</reference>
<evidence type="ECO:0000256" key="2">
    <source>
        <dbReference type="ARBA" id="ARBA00008779"/>
    </source>
</evidence>
<evidence type="ECO:0000313" key="9">
    <source>
        <dbReference type="EMBL" id="AKJ64726.1"/>
    </source>
</evidence>
<dbReference type="EC" id="3.1.6.1" evidence="9"/>
<evidence type="ECO:0000256" key="1">
    <source>
        <dbReference type="ARBA" id="ARBA00001913"/>
    </source>
</evidence>
<accession>A0A0G3EE42</accession>
<dbReference type="SUPFAM" id="SSF53649">
    <property type="entry name" value="Alkaline phosphatase-like"/>
    <property type="match status" value="1"/>
</dbReference>
<dbReference type="STRING" id="1307763.L21SP4_01481"/>
<organism evidence="9 10">
    <name type="scientific">Kiritimatiella glycovorans</name>
    <dbReference type="NCBI Taxonomy" id="1307763"/>
    <lineage>
        <taxon>Bacteria</taxon>
        <taxon>Pseudomonadati</taxon>
        <taxon>Kiritimatiellota</taxon>
        <taxon>Kiritimatiellia</taxon>
        <taxon>Kiritimatiellales</taxon>
        <taxon>Kiritimatiellaceae</taxon>
        <taxon>Kiritimatiella</taxon>
    </lineage>
</organism>
<dbReference type="Gene3D" id="3.40.720.10">
    <property type="entry name" value="Alkaline Phosphatase, subunit A"/>
    <property type="match status" value="1"/>
</dbReference>
<dbReference type="GO" id="GO:0004065">
    <property type="term" value="F:arylsulfatase activity"/>
    <property type="evidence" value="ECO:0007669"/>
    <property type="project" value="UniProtKB-EC"/>
</dbReference>